<comment type="catalytic activity">
    <reaction evidence="3 4">
        <text>5-carboxyamino-1-(5-phospho-D-ribosyl)imidazole + H(+) = 5-amino-1-(5-phospho-D-ribosyl)imidazole-4-carboxylate</text>
        <dbReference type="Rhea" id="RHEA:13193"/>
        <dbReference type="ChEBI" id="CHEBI:15378"/>
        <dbReference type="ChEBI" id="CHEBI:58730"/>
        <dbReference type="ChEBI" id="CHEBI:77657"/>
        <dbReference type="EC" id="5.4.99.18"/>
    </reaction>
</comment>
<dbReference type="InterPro" id="IPR024694">
    <property type="entry name" value="PurE_prokaryotes"/>
</dbReference>
<dbReference type="RefSeq" id="WP_188364653.1">
    <property type="nucleotide sequence ID" value="NZ_BAABJF010000017.1"/>
</dbReference>
<proteinExistence type="inferred from homology"/>
<comment type="similarity">
    <text evidence="3">Belongs to the AIR carboxylase family. Class I subfamily.</text>
</comment>
<feature type="binding site" evidence="3 5">
    <location>
        <position position="14"/>
    </location>
    <ligand>
        <name>substrate</name>
    </ligand>
</feature>
<dbReference type="PANTHER" id="PTHR23046">
    <property type="entry name" value="PHOSPHORIBOSYLAMINOIMIDAZOLE CARBOXYLASE CATALYTIC SUBUNIT"/>
    <property type="match status" value="1"/>
</dbReference>
<keyword evidence="8" id="KW-1185">Reference proteome</keyword>
<evidence type="ECO:0000313" key="8">
    <source>
        <dbReference type="Proteomes" id="UP000605253"/>
    </source>
</evidence>
<gene>
    <name evidence="3 7" type="primary">purE</name>
    <name evidence="7" type="ORF">GCM10011365_10650</name>
</gene>
<protein>
    <recommendedName>
        <fullName evidence="3 4">N5-carboxyaminoimidazole ribonucleotide mutase</fullName>
        <shortName evidence="3 4">N5-CAIR mutase</shortName>
        <ecNumber evidence="3 4">5.4.99.18</ecNumber>
    </recommendedName>
    <alternativeName>
        <fullName evidence="3">5-(carboxyamino)imidazole ribonucleotide mutase</fullName>
    </alternativeName>
</protein>
<evidence type="ECO:0000256" key="3">
    <source>
        <dbReference type="HAMAP-Rule" id="MF_01929"/>
    </source>
</evidence>
<dbReference type="EMBL" id="BMEO01000003">
    <property type="protein sequence ID" value="GGF91316.1"/>
    <property type="molecule type" value="Genomic_DNA"/>
</dbReference>
<evidence type="ECO:0000313" key="7">
    <source>
        <dbReference type="EMBL" id="GGF91316.1"/>
    </source>
</evidence>
<dbReference type="NCBIfam" id="TIGR01162">
    <property type="entry name" value="purE"/>
    <property type="match status" value="1"/>
</dbReference>
<name>A0A917FLP5_9GAMM</name>
<dbReference type="AlphaFoldDB" id="A0A917FLP5"/>
<sequence>MTTDTPQVGLIMGSQSDWRTMRLAADMLDKLNVCYEQQVVSAHRTPDKLMEYAASAQSRGIQVIIAAAGGAAHLPGMVAAKTSLPVIGVPIQSKTLNGVDSLLSIVQMPAGVPVLTMSIGDSGAKNSALAAASILALKDEDIAASLNMFRQAQTQKVLDHPNPAGDS</sequence>
<comment type="function">
    <text evidence="3 4">Catalyzes the conversion of N5-carboxyaminoimidazole ribonucleotide (N5-CAIR) to 4-carboxy-5-aminoimidazole ribonucleotide (CAIR).</text>
</comment>
<dbReference type="Gene3D" id="3.40.50.1970">
    <property type="match status" value="1"/>
</dbReference>
<dbReference type="SUPFAM" id="SSF52255">
    <property type="entry name" value="N5-CAIR mutase (phosphoribosylaminoimidazole carboxylase, PurE)"/>
    <property type="match status" value="1"/>
</dbReference>
<dbReference type="GO" id="GO:0034023">
    <property type="term" value="F:5-(carboxyamino)imidazole ribonucleotide mutase activity"/>
    <property type="evidence" value="ECO:0007669"/>
    <property type="project" value="UniProtKB-UniRule"/>
</dbReference>
<dbReference type="PIRSF" id="PIRSF001338">
    <property type="entry name" value="AIR_carboxylase"/>
    <property type="match status" value="1"/>
</dbReference>
<comment type="pathway">
    <text evidence="3 4">Purine metabolism; IMP biosynthesis via de novo pathway; 5-amino-1-(5-phospho-D-ribosyl)imidazole-4-carboxylate from 5-amino-1-(5-phospho-D-ribosyl)imidazole (N5-CAIR route): step 2/2.</text>
</comment>
<keyword evidence="1 3" id="KW-0658">Purine biosynthesis</keyword>
<accession>A0A917FLP5</accession>
<dbReference type="EC" id="5.4.99.18" evidence="3 4"/>
<dbReference type="GO" id="GO:0006189">
    <property type="term" value="P:'de novo' IMP biosynthetic process"/>
    <property type="evidence" value="ECO:0007669"/>
    <property type="project" value="UniProtKB-UniRule"/>
</dbReference>
<keyword evidence="2 3" id="KW-0413">Isomerase</keyword>
<evidence type="ECO:0000256" key="4">
    <source>
        <dbReference type="PIRNR" id="PIRNR001338"/>
    </source>
</evidence>
<evidence type="ECO:0000259" key="6">
    <source>
        <dbReference type="SMART" id="SM01001"/>
    </source>
</evidence>
<dbReference type="InterPro" id="IPR033747">
    <property type="entry name" value="PurE_ClassI"/>
</dbReference>
<dbReference type="InterPro" id="IPR000031">
    <property type="entry name" value="PurE_dom"/>
</dbReference>
<feature type="domain" description="PurE" evidence="6">
    <location>
        <begin position="6"/>
        <end position="157"/>
    </location>
</feature>
<dbReference type="Pfam" id="PF00731">
    <property type="entry name" value="AIRC"/>
    <property type="match status" value="1"/>
</dbReference>
<dbReference type="PANTHER" id="PTHR23046:SF2">
    <property type="entry name" value="PHOSPHORIBOSYLAMINOIMIDAZOLE CARBOXYLASE"/>
    <property type="match status" value="1"/>
</dbReference>
<evidence type="ECO:0000256" key="1">
    <source>
        <dbReference type="ARBA" id="ARBA00022755"/>
    </source>
</evidence>
<feature type="binding site" evidence="3 5">
    <location>
        <position position="17"/>
    </location>
    <ligand>
        <name>substrate</name>
    </ligand>
</feature>
<organism evidence="7 8">
    <name type="scientific">Marinicella pacifica</name>
    <dbReference type="NCBI Taxonomy" id="1171543"/>
    <lineage>
        <taxon>Bacteria</taxon>
        <taxon>Pseudomonadati</taxon>
        <taxon>Pseudomonadota</taxon>
        <taxon>Gammaproteobacteria</taxon>
        <taxon>Lysobacterales</taxon>
        <taxon>Marinicellaceae</taxon>
        <taxon>Marinicella</taxon>
    </lineage>
</organism>
<dbReference type="Proteomes" id="UP000605253">
    <property type="component" value="Unassembled WGS sequence"/>
</dbReference>
<feature type="binding site" evidence="3 5">
    <location>
        <position position="44"/>
    </location>
    <ligand>
        <name>substrate</name>
    </ligand>
</feature>
<evidence type="ECO:0000256" key="2">
    <source>
        <dbReference type="ARBA" id="ARBA00023235"/>
    </source>
</evidence>
<reference evidence="7" key="1">
    <citation type="journal article" date="2014" name="Int. J. Syst. Evol. Microbiol.">
        <title>Complete genome sequence of Corynebacterium casei LMG S-19264T (=DSM 44701T), isolated from a smear-ripened cheese.</title>
        <authorList>
            <consortium name="US DOE Joint Genome Institute (JGI-PGF)"/>
            <person name="Walter F."/>
            <person name="Albersmeier A."/>
            <person name="Kalinowski J."/>
            <person name="Ruckert C."/>
        </authorList>
    </citation>
    <scope>NUCLEOTIDE SEQUENCE</scope>
    <source>
        <strain evidence="7">CGMCC 1.12181</strain>
    </source>
</reference>
<dbReference type="HAMAP" id="MF_01929">
    <property type="entry name" value="PurE_classI"/>
    <property type="match status" value="1"/>
</dbReference>
<evidence type="ECO:0000256" key="5">
    <source>
        <dbReference type="PIRSR" id="PIRSR001338-1"/>
    </source>
</evidence>
<reference evidence="7" key="2">
    <citation type="submission" date="2020-09" db="EMBL/GenBank/DDBJ databases">
        <authorList>
            <person name="Sun Q."/>
            <person name="Zhou Y."/>
        </authorList>
    </citation>
    <scope>NUCLEOTIDE SEQUENCE</scope>
    <source>
        <strain evidence="7">CGMCC 1.12181</strain>
    </source>
</reference>
<comment type="caution">
    <text evidence="7">The sequence shown here is derived from an EMBL/GenBank/DDBJ whole genome shotgun (WGS) entry which is preliminary data.</text>
</comment>
<dbReference type="SMART" id="SM01001">
    <property type="entry name" value="AIRC"/>
    <property type="match status" value="1"/>
</dbReference>